<dbReference type="InterPro" id="IPR004033">
    <property type="entry name" value="UbiE/COQ5_MeTrFase"/>
</dbReference>
<dbReference type="AlphaFoldDB" id="A0A286UD09"/>
<accession>A0A286UD09</accession>
<name>A0A286UD09_9AGAM</name>
<feature type="compositionally biased region" description="Polar residues" evidence="5">
    <location>
        <begin position="37"/>
        <end position="66"/>
    </location>
</feature>
<feature type="compositionally biased region" description="Polar residues" evidence="5">
    <location>
        <begin position="15"/>
        <end position="27"/>
    </location>
</feature>
<sequence length="332" mass="36644">MRPFAPASLRAVGSSSRLRVQSQNANVTRGRPLTRGFAQQQSNLETDTNSTTGKTHVDVGSSSSNGVERKTKTHFGFQTVDEDLKEGLVKEVFSSVAGKYDLMNDAMSLGVHRLWKDSFVSELDPGRRGPLKCLDVAGGTGDIALRILDHARTKYYDRETSVEVLDINPEMLAEGKKRFKLTMYHNTPQISFREGNAQLLDLPSNTYDLYTIAFGIRNCTSIPDVLKEAYRVLKPGGVFACLEFSRVTNPLLSAAYDQYSFSVLPLLGSILAGDRSSYQYLVESIRRFPAQDDFAQMIRDAGFTTGGDFEGKGGAWEDMWGGIACVHKGVKL</sequence>
<dbReference type="GO" id="GO:0031314">
    <property type="term" value="C:extrinsic component of mitochondrial inner membrane"/>
    <property type="evidence" value="ECO:0007669"/>
    <property type="project" value="UniProtKB-UniRule"/>
</dbReference>
<keyword evidence="7" id="KW-1185">Reference proteome</keyword>
<keyword evidence="4" id="KW-0831">Ubiquinone biosynthesis</keyword>
<comment type="caution">
    <text evidence="6">The sequence shown here is derived from an EMBL/GenBank/DDBJ whole genome shotgun (WGS) entry which is preliminary data.</text>
</comment>
<dbReference type="UniPathway" id="UPA00232"/>
<protein>
    <recommendedName>
        <fullName evidence="4">2-methoxy-6-polyprenyl-1,4-benzoquinol methylase, mitochondrial</fullName>
        <ecNumber evidence="4">2.1.1.201</ecNumber>
    </recommendedName>
    <alternativeName>
        <fullName evidence="4">Ubiquinone biosynthesis methyltransferase COQ5</fullName>
    </alternativeName>
</protein>
<dbReference type="InterPro" id="IPR029063">
    <property type="entry name" value="SAM-dependent_MTases_sf"/>
</dbReference>
<dbReference type="PANTHER" id="PTHR43591:SF24">
    <property type="entry name" value="2-METHOXY-6-POLYPRENYL-1,4-BENZOQUINOL METHYLASE, MITOCHONDRIAL"/>
    <property type="match status" value="1"/>
</dbReference>
<gene>
    <name evidence="4" type="primary">COQ5</name>
    <name evidence="6" type="ORF">PNOK_0756600</name>
</gene>
<comment type="subunit">
    <text evidence="4">Component of a multi-subunit COQ enzyme complex, composed of at least COQ3, COQ4, COQ5, COQ6, COQ7 and COQ9.</text>
</comment>
<feature type="binding site" evidence="4">
    <location>
        <begin position="196"/>
        <end position="197"/>
    </location>
    <ligand>
        <name>S-adenosyl-L-methionine</name>
        <dbReference type="ChEBI" id="CHEBI:59789"/>
    </ligand>
</feature>
<dbReference type="OrthoDB" id="6329284at2759"/>
<dbReference type="Pfam" id="PF01209">
    <property type="entry name" value="Ubie_methyltran"/>
    <property type="match status" value="1"/>
</dbReference>
<feature type="region of interest" description="Disordered" evidence="5">
    <location>
        <begin position="15"/>
        <end position="70"/>
    </location>
</feature>
<keyword evidence="2 4" id="KW-0808">Transferase</keyword>
<comment type="subcellular location">
    <subcellularLocation>
        <location evidence="4">Mitochondrion inner membrane</location>
        <topology evidence="4">Peripheral membrane protein</topology>
        <orientation evidence="4">Matrix side</orientation>
    </subcellularLocation>
</comment>
<dbReference type="GO" id="GO:0032259">
    <property type="term" value="P:methylation"/>
    <property type="evidence" value="ECO:0007669"/>
    <property type="project" value="UniProtKB-KW"/>
</dbReference>
<dbReference type="PROSITE" id="PS01184">
    <property type="entry name" value="UBIE_2"/>
    <property type="match status" value="1"/>
</dbReference>
<keyword evidence="3 4" id="KW-0949">S-adenosyl-L-methionine</keyword>
<dbReference type="Gene3D" id="3.40.50.150">
    <property type="entry name" value="Vaccinia Virus protein VP39"/>
    <property type="match status" value="1"/>
</dbReference>
<keyword evidence="4" id="KW-0472">Membrane</keyword>
<dbReference type="HAMAP" id="MF_01813">
    <property type="entry name" value="MenG_UbiE_methyltr"/>
    <property type="match status" value="1"/>
</dbReference>
<dbReference type="NCBIfam" id="TIGR01934">
    <property type="entry name" value="MenG_MenH_UbiE"/>
    <property type="match status" value="1"/>
</dbReference>
<evidence type="ECO:0000256" key="2">
    <source>
        <dbReference type="ARBA" id="ARBA00022679"/>
    </source>
</evidence>
<organism evidence="6 7">
    <name type="scientific">Pyrrhoderma noxium</name>
    <dbReference type="NCBI Taxonomy" id="2282107"/>
    <lineage>
        <taxon>Eukaryota</taxon>
        <taxon>Fungi</taxon>
        <taxon>Dikarya</taxon>
        <taxon>Basidiomycota</taxon>
        <taxon>Agaricomycotina</taxon>
        <taxon>Agaricomycetes</taxon>
        <taxon>Hymenochaetales</taxon>
        <taxon>Hymenochaetaceae</taxon>
        <taxon>Pyrrhoderma</taxon>
    </lineage>
</organism>
<evidence type="ECO:0000256" key="3">
    <source>
        <dbReference type="ARBA" id="ARBA00022691"/>
    </source>
</evidence>
<evidence type="ECO:0000256" key="5">
    <source>
        <dbReference type="SAM" id="MobiDB-lite"/>
    </source>
</evidence>
<dbReference type="InParanoid" id="A0A286UD09"/>
<comment type="pathway">
    <text evidence="4">Cofactor biosynthesis; ubiquinone biosynthesis.</text>
</comment>
<keyword evidence="1 4" id="KW-0489">Methyltransferase</keyword>
<keyword evidence="4" id="KW-0999">Mitochondrion inner membrane</keyword>
<dbReference type="PROSITE" id="PS01183">
    <property type="entry name" value="UBIE_1"/>
    <property type="match status" value="1"/>
</dbReference>
<dbReference type="FunCoup" id="A0A286UD09">
    <property type="interactions" value="213"/>
</dbReference>
<proteinExistence type="inferred from homology"/>
<comment type="similarity">
    <text evidence="4">Belongs to the class I-like SAM-binding methyltransferase superfamily. MenG/UbiE family.</text>
</comment>
<dbReference type="PANTHER" id="PTHR43591">
    <property type="entry name" value="METHYLTRANSFERASE"/>
    <property type="match status" value="1"/>
</dbReference>
<dbReference type="InterPro" id="IPR023576">
    <property type="entry name" value="UbiE/COQ5_MeTrFase_CS"/>
</dbReference>
<dbReference type="GO" id="GO:0008425">
    <property type="term" value="F:2-methoxy-6-polyprenyl-1,4-benzoquinol methyltransferase activity"/>
    <property type="evidence" value="ECO:0007669"/>
    <property type="project" value="UniProtKB-UniRule"/>
</dbReference>
<comment type="caution">
    <text evidence="4">Lacks conserved residue(s) required for the propagation of feature annotation.</text>
</comment>
<dbReference type="EMBL" id="NBII01000007">
    <property type="protein sequence ID" value="PAV17502.1"/>
    <property type="molecule type" value="Genomic_DNA"/>
</dbReference>
<evidence type="ECO:0000313" key="7">
    <source>
        <dbReference type="Proteomes" id="UP000217199"/>
    </source>
</evidence>
<dbReference type="SUPFAM" id="SSF53335">
    <property type="entry name" value="S-adenosyl-L-methionine-dependent methyltransferases"/>
    <property type="match status" value="1"/>
</dbReference>
<feature type="binding site" evidence="4">
    <location>
        <position position="166"/>
    </location>
    <ligand>
        <name>S-adenosyl-L-methionine</name>
        <dbReference type="ChEBI" id="CHEBI:59789"/>
    </ligand>
</feature>
<dbReference type="Proteomes" id="UP000217199">
    <property type="component" value="Unassembled WGS sequence"/>
</dbReference>
<keyword evidence="4" id="KW-0496">Mitochondrion</keyword>
<feature type="binding site" evidence="4">
    <location>
        <position position="140"/>
    </location>
    <ligand>
        <name>S-adenosyl-L-methionine</name>
        <dbReference type="ChEBI" id="CHEBI:59789"/>
    </ligand>
</feature>
<comment type="function">
    <text evidence="4">Methyltransferase required for the conversion of 2-polyprenyl-6-methoxy-1,4-benzoquinol (DDMQH2) to 2-polyprenyl-3-methyl-6-methoxy-1,4-benzoquinol (DMQH2).</text>
</comment>
<dbReference type="PROSITE" id="PS51608">
    <property type="entry name" value="SAM_MT_UBIE"/>
    <property type="match status" value="1"/>
</dbReference>
<evidence type="ECO:0000256" key="4">
    <source>
        <dbReference type="HAMAP-Rule" id="MF_03191"/>
    </source>
</evidence>
<dbReference type="STRING" id="2282107.A0A286UD09"/>
<evidence type="ECO:0000256" key="1">
    <source>
        <dbReference type="ARBA" id="ARBA00022603"/>
    </source>
</evidence>
<evidence type="ECO:0000313" key="6">
    <source>
        <dbReference type="EMBL" id="PAV17502.1"/>
    </source>
</evidence>
<comment type="catalytic activity">
    <reaction evidence="4">
        <text>a 2-methoxy-6-(all-trans-polyprenyl)benzene-1,4-diol + S-adenosyl-L-methionine = a 5-methoxy-2-methyl-3-(all-trans-polyprenyl)benzene-1,4-diol + S-adenosyl-L-homocysteine + H(+)</text>
        <dbReference type="Rhea" id="RHEA:28286"/>
        <dbReference type="Rhea" id="RHEA-COMP:10858"/>
        <dbReference type="Rhea" id="RHEA-COMP:10859"/>
        <dbReference type="ChEBI" id="CHEBI:15378"/>
        <dbReference type="ChEBI" id="CHEBI:57856"/>
        <dbReference type="ChEBI" id="CHEBI:59789"/>
        <dbReference type="ChEBI" id="CHEBI:84166"/>
        <dbReference type="ChEBI" id="CHEBI:84167"/>
        <dbReference type="EC" id="2.1.1.201"/>
    </reaction>
</comment>
<reference evidence="6 7" key="1">
    <citation type="journal article" date="2017" name="Mol. Ecol.">
        <title>Comparative and population genomic landscape of Phellinus noxius: A hypervariable fungus causing root rot in trees.</title>
        <authorList>
            <person name="Chung C.L."/>
            <person name="Lee T.J."/>
            <person name="Akiba M."/>
            <person name="Lee H.H."/>
            <person name="Kuo T.H."/>
            <person name="Liu D."/>
            <person name="Ke H.M."/>
            <person name="Yokoi T."/>
            <person name="Roa M.B."/>
            <person name="Lu M.J."/>
            <person name="Chang Y.Y."/>
            <person name="Ann P.J."/>
            <person name="Tsai J.N."/>
            <person name="Chen C.Y."/>
            <person name="Tzean S.S."/>
            <person name="Ota Y."/>
            <person name="Hattori T."/>
            <person name="Sahashi N."/>
            <person name="Liou R.F."/>
            <person name="Kikuchi T."/>
            <person name="Tsai I.J."/>
        </authorList>
    </citation>
    <scope>NUCLEOTIDE SEQUENCE [LARGE SCALE GENOMIC DNA]</scope>
    <source>
        <strain evidence="6 7">FFPRI411160</strain>
    </source>
</reference>
<dbReference type="EC" id="2.1.1.201" evidence="4"/>
<dbReference type="CDD" id="cd02440">
    <property type="entry name" value="AdoMet_MTases"/>
    <property type="match status" value="1"/>
</dbReference>